<evidence type="ECO:0000313" key="2">
    <source>
        <dbReference type="EMBL" id="RCW41035.1"/>
    </source>
</evidence>
<dbReference type="AlphaFoldDB" id="A0A368VIC4"/>
<protein>
    <submittedName>
        <fullName evidence="2">Uncharacterized protein</fullName>
    </submittedName>
</protein>
<organism evidence="2 3">
    <name type="scientific">Halopolyspora algeriensis</name>
    <dbReference type="NCBI Taxonomy" id="1500506"/>
    <lineage>
        <taxon>Bacteria</taxon>
        <taxon>Bacillati</taxon>
        <taxon>Actinomycetota</taxon>
        <taxon>Actinomycetes</taxon>
        <taxon>Actinomycetes incertae sedis</taxon>
        <taxon>Halopolyspora</taxon>
    </lineage>
</organism>
<dbReference type="EMBL" id="QPJC01000009">
    <property type="protein sequence ID" value="RCW41035.1"/>
    <property type="molecule type" value="Genomic_DNA"/>
</dbReference>
<comment type="caution">
    <text evidence="2">The sequence shown here is derived from an EMBL/GenBank/DDBJ whole genome shotgun (WGS) entry which is preliminary data.</text>
</comment>
<reference evidence="2 3" key="1">
    <citation type="submission" date="2018-07" db="EMBL/GenBank/DDBJ databases">
        <title>Genomic Encyclopedia of Type Strains, Phase III (KMG-III): the genomes of soil and plant-associated and newly described type strains.</title>
        <authorList>
            <person name="Whitman W."/>
        </authorList>
    </citation>
    <scope>NUCLEOTIDE SEQUENCE [LARGE SCALE GENOMIC DNA]</scope>
    <source>
        <strain evidence="2 3">CECT 8575</strain>
    </source>
</reference>
<feature type="region of interest" description="Disordered" evidence="1">
    <location>
        <begin position="1"/>
        <end position="27"/>
    </location>
</feature>
<proteinExistence type="predicted"/>
<gene>
    <name evidence="2" type="ORF">DFQ14_109112</name>
</gene>
<dbReference type="Proteomes" id="UP000253495">
    <property type="component" value="Unassembled WGS sequence"/>
</dbReference>
<accession>A0A368VIC4</accession>
<keyword evidence="3" id="KW-1185">Reference proteome</keyword>
<name>A0A368VIC4_9ACTN</name>
<evidence type="ECO:0000256" key="1">
    <source>
        <dbReference type="SAM" id="MobiDB-lite"/>
    </source>
</evidence>
<sequence length="51" mass="5168">MTTPPHIGAAPRDSATVGTTRPVGTDTVTSAVGDAWCHASPTESSKEVRCG</sequence>
<evidence type="ECO:0000313" key="3">
    <source>
        <dbReference type="Proteomes" id="UP000253495"/>
    </source>
</evidence>